<organism evidence="2 3">
    <name type="scientific">Cladophialophora yegresii CBS 114405</name>
    <dbReference type="NCBI Taxonomy" id="1182544"/>
    <lineage>
        <taxon>Eukaryota</taxon>
        <taxon>Fungi</taxon>
        <taxon>Dikarya</taxon>
        <taxon>Ascomycota</taxon>
        <taxon>Pezizomycotina</taxon>
        <taxon>Eurotiomycetes</taxon>
        <taxon>Chaetothyriomycetidae</taxon>
        <taxon>Chaetothyriales</taxon>
        <taxon>Herpotrichiellaceae</taxon>
        <taxon>Cladophialophora</taxon>
    </lineage>
</organism>
<proteinExistence type="predicted"/>
<dbReference type="VEuPathDB" id="FungiDB:A1O7_01176"/>
<name>W9WA84_9EURO</name>
<feature type="region of interest" description="Disordered" evidence="1">
    <location>
        <begin position="15"/>
        <end position="50"/>
    </location>
</feature>
<dbReference type="RefSeq" id="XP_007753405.1">
    <property type="nucleotide sequence ID" value="XM_007755215.1"/>
</dbReference>
<protein>
    <submittedName>
        <fullName evidence="2">Uncharacterized protein</fullName>
    </submittedName>
</protein>
<sequence length="286" mass="33140">MAKLSINGYEQRSAIKDPLSRPDTSSAYGLGSARSLPTTPAEASWDRKRNAFEDPNSARIPREDILAIYPSEKAWRTVYMGALSNNAFARRVLMTYILFHSAIKNTEIHDVLNRGKQLLTGQWPYTAVPPEVKQNYFDWLNWLACLDETIPNALKHHTWMVLLEREYATAEPVWTRFWDLDRELNRAESRCELREEMDDIEIKMAAHNRKRHFLQRALIAGKDWVLRTYLPPPMWVDWSQVVQDIVAAGLQDGMDDRFHSDETQVGYESGHISDPEATETEEEFEL</sequence>
<evidence type="ECO:0000313" key="2">
    <source>
        <dbReference type="EMBL" id="EXJ64838.1"/>
    </source>
</evidence>
<evidence type="ECO:0000313" key="3">
    <source>
        <dbReference type="Proteomes" id="UP000019473"/>
    </source>
</evidence>
<dbReference type="AlphaFoldDB" id="W9WA84"/>
<dbReference type="Proteomes" id="UP000019473">
    <property type="component" value="Unassembled WGS sequence"/>
</dbReference>
<reference evidence="2 3" key="1">
    <citation type="submission" date="2013-03" db="EMBL/GenBank/DDBJ databases">
        <title>The Genome Sequence of Cladophialophora yegresii CBS 114405.</title>
        <authorList>
            <consortium name="The Broad Institute Genomics Platform"/>
            <person name="Cuomo C."/>
            <person name="de Hoog S."/>
            <person name="Gorbushina A."/>
            <person name="Walker B."/>
            <person name="Young S.K."/>
            <person name="Zeng Q."/>
            <person name="Gargeya S."/>
            <person name="Fitzgerald M."/>
            <person name="Haas B."/>
            <person name="Abouelleil A."/>
            <person name="Allen A.W."/>
            <person name="Alvarado L."/>
            <person name="Arachchi H.M."/>
            <person name="Berlin A.M."/>
            <person name="Chapman S.B."/>
            <person name="Gainer-Dewar J."/>
            <person name="Goldberg J."/>
            <person name="Griggs A."/>
            <person name="Gujja S."/>
            <person name="Hansen M."/>
            <person name="Howarth C."/>
            <person name="Imamovic A."/>
            <person name="Ireland A."/>
            <person name="Larimer J."/>
            <person name="McCowan C."/>
            <person name="Murphy C."/>
            <person name="Pearson M."/>
            <person name="Poon T.W."/>
            <person name="Priest M."/>
            <person name="Roberts A."/>
            <person name="Saif S."/>
            <person name="Shea T."/>
            <person name="Sisk P."/>
            <person name="Sykes S."/>
            <person name="Wortman J."/>
            <person name="Nusbaum C."/>
            <person name="Birren B."/>
        </authorList>
    </citation>
    <scope>NUCLEOTIDE SEQUENCE [LARGE SCALE GENOMIC DNA]</scope>
    <source>
        <strain evidence="2 3">CBS 114405</strain>
    </source>
</reference>
<dbReference type="GeneID" id="19175790"/>
<evidence type="ECO:0000256" key="1">
    <source>
        <dbReference type="SAM" id="MobiDB-lite"/>
    </source>
</evidence>
<dbReference type="HOGENOM" id="CLU_973200_0_0_1"/>
<feature type="compositionally biased region" description="Acidic residues" evidence="1">
    <location>
        <begin position="276"/>
        <end position="286"/>
    </location>
</feature>
<dbReference type="OrthoDB" id="4150178at2759"/>
<accession>W9WA84</accession>
<dbReference type="EMBL" id="AMGW01000001">
    <property type="protein sequence ID" value="EXJ64838.1"/>
    <property type="molecule type" value="Genomic_DNA"/>
</dbReference>
<gene>
    <name evidence="2" type="ORF">A1O7_01176</name>
</gene>
<feature type="region of interest" description="Disordered" evidence="1">
    <location>
        <begin position="263"/>
        <end position="286"/>
    </location>
</feature>
<keyword evidence="3" id="KW-1185">Reference proteome</keyword>
<comment type="caution">
    <text evidence="2">The sequence shown here is derived from an EMBL/GenBank/DDBJ whole genome shotgun (WGS) entry which is preliminary data.</text>
</comment>